<feature type="domain" description="EF-hand" evidence="5">
    <location>
        <begin position="155"/>
        <end position="190"/>
    </location>
</feature>
<dbReference type="PANTHER" id="PTHR10827:SF98">
    <property type="entry name" value="45 KDA CALCIUM-BINDING PROTEIN"/>
    <property type="match status" value="1"/>
</dbReference>
<keyword evidence="3" id="KW-0106">Calcium</keyword>
<sequence>MARAVVITILYALLITGAVALLFSSIPPRQPAAAGVHRRLGYNKLPSSPNFDPLLEKIHRPDDDAVTYFGEEGRFNITKRLVALFPAVDKSPADGRIGFSEMANWNVARGSDRLAYRTQKELLSHDRDGDGAVSFKEFFPQFSSLDLANNEMGHGQAGWWMELFKIADVNENGILDFHEFNNFLHPEDSQNTRIKIWLLKEKIKRMDDDGDERLDFNEFVTYAYNAYKTYVEFEKIRVPTAEEKFADLDVDHDNFLSVEELLPILPYLKPGELTYAKSYAHYLIDAADDDGDDHLTLQEMLNHETIFYTAIYDSVYESDYHDEL</sequence>
<organism evidence="6 8">
    <name type="scientific">Linum tenue</name>
    <dbReference type="NCBI Taxonomy" id="586396"/>
    <lineage>
        <taxon>Eukaryota</taxon>
        <taxon>Viridiplantae</taxon>
        <taxon>Streptophyta</taxon>
        <taxon>Embryophyta</taxon>
        <taxon>Tracheophyta</taxon>
        <taxon>Spermatophyta</taxon>
        <taxon>Magnoliopsida</taxon>
        <taxon>eudicotyledons</taxon>
        <taxon>Gunneridae</taxon>
        <taxon>Pentapetalae</taxon>
        <taxon>rosids</taxon>
        <taxon>fabids</taxon>
        <taxon>Malpighiales</taxon>
        <taxon>Linaceae</taxon>
        <taxon>Linum</taxon>
    </lineage>
</organism>
<dbReference type="Pfam" id="PF13202">
    <property type="entry name" value="EF-hand_5"/>
    <property type="match status" value="2"/>
</dbReference>
<dbReference type="PANTHER" id="PTHR10827">
    <property type="entry name" value="RETICULOCALBIN"/>
    <property type="match status" value="1"/>
</dbReference>
<feature type="domain" description="EF-hand" evidence="5">
    <location>
        <begin position="236"/>
        <end position="271"/>
    </location>
</feature>
<dbReference type="GO" id="GO:0005783">
    <property type="term" value="C:endoplasmic reticulum"/>
    <property type="evidence" value="ECO:0007669"/>
    <property type="project" value="TreeGrafter"/>
</dbReference>
<dbReference type="EMBL" id="CAMGYJ010000009">
    <property type="protein sequence ID" value="CAI0544601.1"/>
    <property type="molecule type" value="Genomic_DNA"/>
</dbReference>
<keyword evidence="8" id="KW-1185">Reference proteome</keyword>
<keyword evidence="2" id="KW-0677">Repeat</keyword>
<evidence type="ECO:0000313" key="6">
    <source>
        <dbReference type="EMBL" id="CAI0452500.1"/>
    </source>
</evidence>
<dbReference type="GO" id="GO:0005509">
    <property type="term" value="F:calcium ion binding"/>
    <property type="evidence" value="ECO:0007669"/>
    <property type="project" value="InterPro"/>
</dbReference>
<evidence type="ECO:0000313" key="7">
    <source>
        <dbReference type="EMBL" id="CAI0544601.1"/>
    </source>
</evidence>
<dbReference type="Proteomes" id="UP001154282">
    <property type="component" value="Unassembled WGS sequence"/>
</dbReference>
<evidence type="ECO:0000256" key="1">
    <source>
        <dbReference type="ARBA" id="ARBA00022723"/>
    </source>
</evidence>
<accession>A0AAV0N1N7</accession>
<evidence type="ECO:0000259" key="5">
    <source>
        <dbReference type="PROSITE" id="PS50222"/>
    </source>
</evidence>
<dbReference type="EMBL" id="CAMGYJ010000007">
    <property type="protein sequence ID" value="CAI0452500.1"/>
    <property type="molecule type" value="Genomic_DNA"/>
</dbReference>
<keyword evidence="4" id="KW-0732">Signal</keyword>
<dbReference type="InterPro" id="IPR011992">
    <property type="entry name" value="EF-hand-dom_pair"/>
</dbReference>
<evidence type="ECO:0000313" key="8">
    <source>
        <dbReference type="Proteomes" id="UP001154282"/>
    </source>
</evidence>
<feature type="signal peptide" evidence="4">
    <location>
        <begin position="1"/>
        <end position="20"/>
    </location>
</feature>
<comment type="caution">
    <text evidence="6">The sequence shown here is derived from an EMBL/GenBank/DDBJ whole genome shotgun (WGS) entry which is preliminary data.</text>
</comment>
<keyword evidence="1" id="KW-0479">Metal-binding</keyword>
<feature type="chain" id="PRO_5044713766" description="EF-hand domain-containing protein" evidence="4">
    <location>
        <begin position="21"/>
        <end position="324"/>
    </location>
</feature>
<evidence type="ECO:0000256" key="3">
    <source>
        <dbReference type="ARBA" id="ARBA00022837"/>
    </source>
</evidence>
<proteinExistence type="predicted"/>
<evidence type="ECO:0000256" key="2">
    <source>
        <dbReference type="ARBA" id="ARBA00022737"/>
    </source>
</evidence>
<dbReference type="Gene3D" id="1.10.238.10">
    <property type="entry name" value="EF-hand"/>
    <property type="match status" value="2"/>
</dbReference>
<dbReference type="AlphaFoldDB" id="A0AAV0N1N7"/>
<dbReference type="SUPFAM" id="SSF47473">
    <property type="entry name" value="EF-hand"/>
    <property type="match status" value="2"/>
</dbReference>
<dbReference type="SMART" id="SM00054">
    <property type="entry name" value="EFh"/>
    <property type="match status" value="4"/>
</dbReference>
<dbReference type="InterPro" id="IPR018247">
    <property type="entry name" value="EF_Hand_1_Ca_BS"/>
</dbReference>
<evidence type="ECO:0000256" key="4">
    <source>
        <dbReference type="SAM" id="SignalP"/>
    </source>
</evidence>
<reference evidence="6" key="1">
    <citation type="submission" date="2022-08" db="EMBL/GenBank/DDBJ databases">
        <authorList>
            <person name="Gutierrez-Valencia J."/>
        </authorList>
    </citation>
    <scope>NUCLEOTIDE SEQUENCE</scope>
</reference>
<protein>
    <recommendedName>
        <fullName evidence="5">EF-hand domain-containing protein</fullName>
    </recommendedName>
</protein>
<gene>
    <name evidence="6" type="ORF">LITE_LOCUS31249</name>
    <name evidence="7" type="ORF">LITE_LOCUS43234</name>
</gene>
<name>A0AAV0N1N7_9ROSI</name>
<dbReference type="PROSITE" id="PS50222">
    <property type="entry name" value="EF_HAND_2"/>
    <property type="match status" value="2"/>
</dbReference>
<dbReference type="PROSITE" id="PS00018">
    <property type="entry name" value="EF_HAND_1"/>
    <property type="match status" value="4"/>
</dbReference>
<dbReference type="InterPro" id="IPR002048">
    <property type="entry name" value="EF_hand_dom"/>
</dbReference>